<sequence>MAQRSARARVKLDKISSGSATPGENHARKGTAKPGAGGLMTPSTSSVSGSSRNSLQYQSPKIRKSSLRRFFDSNSEKIRERLAVGGGTAKKDLGFGLGFGLPGGGLEEKVYVKRWEGGGRRGEVWDAGIKGKKDMELWFPDGDTLVYLTDKPAPIRNPQGLYKPPPPQPSFRINSSVLRSTESPFLIAQLEGYFRNRPATPPRTGPPPDAAGSSISMDYEYSGSGQSNDEEGILHRLYFPAPMGADKTAVLRHHLTTRNFFAILFNKSLVGITLGQTLLDLVERTDLYLSPPNPLAYDLVDRGIEEVEGPYGSILNPQAGHNMHFPGPRVGNAHTQKLIMDYLQKREFDDVRNWPEGAAGLLVWAERAGASGGFGYGLGGGEIGMAGIESMWREGFVHCTGMLARLEGGGEWREISPITKALIDRASLEIQVRVATADQRLSNFNYTDMWPTTSAASPPARIAFDKFQKFLVKHYQARFGSWPPQTPDGRFTRMLYVQLSRDFAALYDYLVDREVCWSGPSLITFLPPGNSRHSIQPSNNTSSSRKIVKPSSPHWRADDDDLQMTDILLGFDDRHNYPHIPHPFPLVPPTMSPPTKLKLTSNASSAAGRFFQGAARRGSIPPHLPSNSTPFINSATEKAAALSLSESTNIESLLSASTSNSLVDAFAKHEKSIQPTEVDPHDARKGRWLLIYGILQTLATVSVDAPGLRWTDKVDYFLCARLRGTPPWKGGTGAGVDVVDFGGNASTDERSHFRSHCWTVPRSWRDVPVPPPPGTPASSIGSPFLPPSLPLPMGAARPPRERERERDVERESGDDGDDEMGGMSDAQAEVGKVDRVKRKESKKSFVENKVRWQDAWGTGPVSRLGD</sequence>
<feature type="compositionally biased region" description="Basic and acidic residues" evidence="1">
    <location>
        <begin position="798"/>
        <end position="813"/>
    </location>
</feature>
<dbReference type="Proteomes" id="UP000244722">
    <property type="component" value="Unassembled WGS sequence"/>
</dbReference>
<feature type="compositionally biased region" description="Basic and acidic residues" evidence="1">
    <location>
        <begin position="842"/>
        <end position="852"/>
    </location>
</feature>
<dbReference type="PANTHER" id="PTHR39601">
    <property type="entry name" value="CHORIOGENIN HMINOR"/>
    <property type="match status" value="1"/>
</dbReference>
<dbReference type="Pfam" id="PF26013">
    <property type="entry name" value="DUF8004"/>
    <property type="match status" value="1"/>
</dbReference>
<keyword evidence="4" id="KW-1185">Reference proteome</keyword>
<feature type="region of interest" description="Disordered" evidence="1">
    <location>
        <begin position="529"/>
        <end position="554"/>
    </location>
</feature>
<dbReference type="OrthoDB" id="5302380at2759"/>
<feature type="compositionally biased region" description="Pro residues" evidence="1">
    <location>
        <begin position="199"/>
        <end position="209"/>
    </location>
</feature>
<protein>
    <recommendedName>
        <fullName evidence="2">DUF8004 domain-containing protein</fullName>
    </recommendedName>
</protein>
<gene>
    <name evidence="3" type="ORF">B9Z19DRAFT_1126810</name>
</gene>
<feature type="region of interest" description="Disordered" evidence="1">
    <location>
        <begin position="762"/>
        <end position="866"/>
    </location>
</feature>
<feature type="compositionally biased region" description="Polar residues" evidence="1">
    <location>
        <begin position="531"/>
        <end position="545"/>
    </location>
</feature>
<dbReference type="PANTHER" id="PTHR39601:SF2">
    <property type="entry name" value="CHORIOGENIN HMINOR"/>
    <property type="match status" value="1"/>
</dbReference>
<reference evidence="3 4" key="1">
    <citation type="submission" date="2017-04" db="EMBL/GenBank/DDBJ databases">
        <title>Draft genome sequence of Tuber borchii Vittad., a whitish edible truffle.</title>
        <authorList>
            <consortium name="DOE Joint Genome Institute"/>
            <person name="Murat C."/>
            <person name="Kuo A."/>
            <person name="Barry K.W."/>
            <person name="Clum A."/>
            <person name="Dockter R.B."/>
            <person name="Fauchery L."/>
            <person name="Iotti M."/>
            <person name="Kohler A."/>
            <person name="Labutti K."/>
            <person name="Lindquist E.A."/>
            <person name="Lipzen A."/>
            <person name="Ohm R.A."/>
            <person name="Wang M."/>
            <person name="Grigoriev I.V."/>
            <person name="Zambonelli A."/>
            <person name="Martin F.M."/>
        </authorList>
    </citation>
    <scope>NUCLEOTIDE SEQUENCE [LARGE SCALE GENOMIC DNA]</scope>
    <source>
        <strain evidence="3 4">Tbo3840</strain>
    </source>
</reference>
<feature type="compositionally biased region" description="Low complexity" evidence="1">
    <location>
        <begin position="43"/>
        <end position="54"/>
    </location>
</feature>
<dbReference type="EMBL" id="NESQ01000120">
    <property type="protein sequence ID" value="PUU78393.1"/>
    <property type="molecule type" value="Genomic_DNA"/>
</dbReference>
<dbReference type="AlphaFoldDB" id="A0A2T6ZSF6"/>
<feature type="region of interest" description="Disordered" evidence="1">
    <location>
        <begin position="1"/>
        <end position="61"/>
    </location>
</feature>
<proteinExistence type="predicted"/>
<evidence type="ECO:0000313" key="3">
    <source>
        <dbReference type="EMBL" id="PUU78393.1"/>
    </source>
</evidence>
<feature type="region of interest" description="Disordered" evidence="1">
    <location>
        <begin position="196"/>
        <end position="222"/>
    </location>
</feature>
<feature type="domain" description="DUF8004" evidence="2">
    <location>
        <begin position="388"/>
        <end position="445"/>
    </location>
</feature>
<organism evidence="3 4">
    <name type="scientific">Tuber borchii</name>
    <name type="common">White truffle</name>
    <dbReference type="NCBI Taxonomy" id="42251"/>
    <lineage>
        <taxon>Eukaryota</taxon>
        <taxon>Fungi</taxon>
        <taxon>Dikarya</taxon>
        <taxon>Ascomycota</taxon>
        <taxon>Pezizomycotina</taxon>
        <taxon>Pezizomycetes</taxon>
        <taxon>Pezizales</taxon>
        <taxon>Tuberaceae</taxon>
        <taxon>Tuber</taxon>
    </lineage>
</organism>
<comment type="caution">
    <text evidence="3">The sequence shown here is derived from an EMBL/GenBank/DDBJ whole genome shotgun (WGS) entry which is preliminary data.</text>
</comment>
<evidence type="ECO:0000256" key="1">
    <source>
        <dbReference type="SAM" id="MobiDB-lite"/>
    </source>
</evidence>
<accession>A0A2T6ZSF6</accession>
<evidence type="ECO:0000259" key="2">
    <source>
        <dbReference type="Pfam" id="PF26013"/>
    </source>
</evidence>
<name>A0A2T6ZSF6_TUBBO</name>
<dbReference type="InterPro" id="IPR058317">
    <property type="entry name" value="DUF8004"/>
</dbReference>
<dbReference type="STRING" id="42251.A0A2T6ZSF6"/>
<evidence type="ECO:0000313" key="4">
    <source>
        <dbReference type="Proteomes" id="UP000244722"/>
    </source>
</evidence>